<dbReference type="EMBL" id="JRNT01000040">
    <property type="protein sequence ID" value="KGF46441.1"/>
    <property type="molecule type" value="Genomic_DNA"/>
</dbReference>
<protein>
    <submittedName>
        <fullName evidence="3">Galactose-1-phosphate uridylyltransferase</fullName>
    </submittedName>
</protein>
<proteinExistence type="predicted"/>
<dbReference type="Pfam" id="PF16285">
    <property type="entry name" value="DUF4931_N"/>
    <property type="match status" value="1"/>
</dbReference>
<sequence length="255" mass="30054">MNQPLIFDIALGYRKPVNIRNEKIACPFCDTSHLTDILDRNGTMIWLKNKYPVLQDTWPTVIIETDDCHGEFSAYDPHQAAAIISFSMDKWIETMKDSRFKSVLYFKNYGPLSGGSIRHPHSQIIGLETYDYCEDIKPYHFDGWLLKEDDTIKITLSKHPLIGFFEYNLQFPHSVNRSKLSRRMQQITKYIISTMKSYTKSYNFFFYNLHDDYYYAKIIPRYVTTPLFIGYKIPQIGCESRVATIQEELKAYWDL</sequence>
<dbReference type="Pfam" id="PF20956">
    <property type="entry name" value="DUF4931_C"/>
    <property type="match status" value="1"/>
</dbReference>
<organism evidence="3 4">
    <name type="scientific">Veillonella montpellierensis DNF00314</name>
    <dbReference type="NCBI Taxonomy" id="1401067"/>
    <lineage>
        <taxon>Bacteria</taxon>
        <taxon>Bacillati</taxon>
        <taxon>Bacillota</taxon>
        <taxon>Negativicutes</taxon>
        <taxon>Veillonellales</taxon>
        <taxon>Veillonellaceae</taxon>
        <taxon>Veillonella</taxon>
    </lineage>
</organism>
<dbReference type="Gene3D" id="3.30.428.10">
    <property type="entry name" value="HIT-like"/>
    <property type="match status" value="1"/>
</dbReference>
<reference evidence="3 4" key="1">
    <citation type="submission" date="2014-07" db="EMBL/GenBank/DDBJ databases">
        <authorList>
            <person name="McCorrison J."/>
            <person name="Sanka R."/>
            <person name="Torralba M."/>
            <person name="Gillis M."/>
            <person name="Haft D.H."/>
            <person name="Methe B."/>
            <person name="Sutton G."/>
            <person name="Nelson K.E."/>
        </authorList>
    </citation>
    <scope>NUCLEOTIDE SEQUENCE [LARGE SCALE GENOMIC DNA]</scope>
    <source>
        <strain evidence="3 4">DNF00314</strain>
    </source>
</reference>
<dbReference type="InterPro" id="IPR046322">
    <property type="entry name" value="DUF4931"/>
</dbReference>
<gene>
    <name evidence="3" type="ORF">HMPREF0872_08315</name>
</gene>
<dbReference type="AlphaFoldDB" id="A0A096AIN8"/>
<accession>A0A096AIN8</accession>
<dbReference type="InterPro" id="IPR049285">
    <property type="entry name" value="DUF4931_C"/>
</dbReference>
<feature type="domain" description="DUF4931" evidence="1">
    <location>
        <begin position="7"/>
        <end position="128"/>
    </location>
</feature>
<dbReference type="GO" id="GO:0016779">
    <property type="term" value="F:nucleotidyltransferase activity"/>
    <property type="evidence" value="ECO:0007669"/>
    <property type="project" value="UniProtKB-KW"/>
</dbReference>
<evidence type="ECO:0000313" key="3">
    <source>
        <dbReference type="EMBL" id="KGF46441.1"/>
    </source>
</evidence>
<keyword evidence="3" id="KW-0548">Nucleotidyltransferase</keyword>
<name>A0A096AIN8_9FIRM</name>
<evidence type="ECO:0000259" key="2">
    <source>
        <dbReference type="Pfam" id="PF20956"/>
    </source>
</evidence>
<evidence type="ECO:0000313" key="4">
    <source>
        <dbReference type="Proteomes" id="UP000029628"/>
    </source>
</evidence>
<feature type="domain" description="DUF4931" evidence="2">
    <location>
        <begin position="134"/>
        <end position="251"/>
    </location>
</feature>
<dbReference type="SUPFAM" id="SSF54197">
    <property type="entry name" value="HIT-like"/>
    <property type="match status" value="1"/>
</dbReference>
<dbReference type="InterPro" id="IPR036265">
    <property type="entry name" value="HIT-like_sf"/>
</dbReference>
<keyword evidence="4" id="KW-1185">Reference proteome</keyword>
<dbReference type="eggNOG" id="COG1085">
    <property type="taxonomic scope" value="Bacteria"/>
</dbReference>
<evidence type="ECO:0000259" key="1">
    <source>
        <dbReference type="Pfam" id="PF16285"/>
    </source>
</evidence>
<dbReference type="Proteomes" id="UP000029628">
    <property type="component" value="Unassembled WGS sequence"/>
</dbReference>
<keyword evidence="3" id="KW-0808">Transferase</keyword>
<comment type="caution">
    <text evidence="3">The sequence shown here is derived from an EMBL/GenBank/DDBJ whole genome shotgun (WGS) entry which is preliminary data.</text>
</comment>
<dbReference type="RefSeq" id="WP_028257940.1">
    <property type="nucleotide sequence ID" value="NZ_JRNT01000040.1"/>
</dbReference>